<evidence type="ECO:0000256" key="2">
    <source>
        <dbReference type="ARBA" id="ARBA00012916"/>
    </source>
</evidence>
<dbReference type="HOGENOM" id="CLU_2421748_0_0_9"/>
<dbReference type="PANTHER" id="PTHR10937:SF0">
    <property type="entry name" value="GLUTAMINE--FRUCTOSE-6-PHOSPHATE TRANSAMINASE (ISOMERIZING)"/>
    <property type="match status" value="1"/>
</dbReference>
<evidence type="ECO:0000313" key="5">
    <source>
        <dbReference type="EMBL" id="EHE97648.1"/>
    </source>
</evidence>
<dbReference type="Proteomes" id="UP000003763">
    <property type="component" value="Unassembled WGS sequence"/>
</dbReference>
<dbReference type="eggNOG" id="COG0449">
    <property type="taxonomic scope" value="Bacteria"/>
</dbReference>
<dbReference type="AlphaFoldDB" id="G5HME0"/>
<comment type="caution">
    <text evidence="5">The sequence shown here is derived from an EMBL/GenBank/DDBJ whole genome shotgun (WGS) entry which is preliminary data.</text>
</comment>
<dbReference type="EC" id="2.6.1.16" evidence="2"/>
<proteinExistence type="predicted"/>
<dbReference type="SUPFAM" id="SSF53697">
    <property type="entry name" value="SIS domain"/>
    <property type="match status" value="1"/>
</dbReference>
<dbReference type="GO" id="GO:0006487">
    <property type="term" value="P:protein N-linked glycosylation"/>
    <property type="evidence" value="ECO:0007669"/>
    <property type="project" value="TreeGrafter"/>
</dbReference>
<dbReference type="PATRIC" id="fig|742733.3.peg.3895"/>
<feature type="coiled-coil region" evidence="4">
    <location>
        <begin position="36"/>
        <end position="63"/>
    </location>
</feature>
<organism evidence="5 6">
    <name type="scientific">[Clostridium] citroniae WAL-17108</name>
    <dbReference type="NCBI Taxonomy" id="742733"/>
    <lineage>
        <taxon>Bacteria</taxon>
        <taxon>Bacillati</taxon>
        <taxon>Bacillota</taxon>
        <taxon>Clostridia</taxon>
        <taxon>Lachnospirales</taxon>
        <taxon>Lachnospiraceae</taxon>
        <taxon>Enterocloster</taxon>
    </lineage>
</organism>
<dbReference type="GO" id="GO:0004360">
    <property type="term" value="F:glutamine-fructose-6-phosphate transaminase (isomerizing) activity"/>
    <property type="evidence" value="ECO:0007669"/>
    <property type="project" value="UniProtKB-EC"/>
</dbReference>
<name>G5HME0_9FIRM</name>
<dbReference type="PANTHER" id="PTHR10937">
    <property type="entry name" value="GLUCOSAMINE--FRUCTOSE-6-PHOSPHATE AMINOTRANSFERASE, ISOMERIZING"/>
    <property type="match status" value="1"/>
</dbReference>
<protein>
    <recommendedName>
        <fullName evidence="3">Glutamine--fructose-6-phosphate aminotransferase [isomerizing]</fullName>
        <ecNumber evidence="2">2.6.1.16</ecNumber>
    </recommendedName>
</protein>
<dbReference type="Gene3D" id="3.40.50.10490">
    <property type="entry name" value="Glucose-6-phosphate isomerase like protein, domain 1"/>
    <property type="match status" value="1"/>
</dbReference>
<gene>
    <name evidence="5" type="ORF">HMPREF9469_03752</name>
</gene>
<dbReference type="InterPro" id="IPR046348">
    <property type="entry name" value="SIS_dom_sf"/>
</dbReference>
<keyword evidence="4" id="KW-0175">Coiled coil</keyword>
<dbReference type="GO" id="GO:0006002">
    <property type="term" value="P:fructose 6-phosphate metabolic process"/>
    <property type="evidence" value="ECO:0007669"/>
    <property type="project" value="TreeGrafter"/>
</dbReference>
<accession>G5HME0</accession>
<dbReference type="GO" id="GO:0006047">
    <property type="term" value="P:UDP-N-acetylglucosamine metabolic process"/>
    <property type="evidence" value="ECO:0007669"/>
    <property type="project" value="TreeGrafter"/>
</dbReference>
<dbReference type="GO" id="GO:0097367">
    <property type="term" value="F:carbohydrate derivative binding"/>
    <property type="evidence" value="ECO:0007669"/>
    <property type="project" value="InterPro"/>
</dbReference>
<dbReference type="EMBL" id="ADLJ01000029">
    <property type="protein sequence ID" value="EHE97648.1"/>
    <property type="molecule type" value="Genomic_DNA"/>
</dbReference>
<comment type="catalytic activity">
    <reaction evidence="1">
        <text>D-fructose 6-phosphate + L-glutamine = D-glucosamine 6-phosphate + L-glutamate</text>
        <dbReference type="Rhea" id="RHEA:13237"/>
        <dbReference type="ChEBI" id="CHEBI:29985"/>
        <dbReference type="ChEBI" id="CHEBI:58359"/>
        <dbReference type="ChEBI" id="CHEBI:58725"/>
        <dbReference type="ChEBI" id="CHEBI:61527"/>
        <dbReference type="EC" id="2.6.1.16"/>
    </reaction>
</comment>
<evidence type="ECO:0000256" key="3">
    <source>
        <dbReference type="ARBA" id="ARBA00016090"/>
    </source>
</evidence>
<evidence type="ECO:0000256" key="1">
    <source>
        <dbReference type="ARBA" id="ARBA00001031"/>
    </source>
</evidence>
<reference evidence="5 6" key="1">
    <citation type="submission" date="2011-08" db="EMBL/GenBank/DDBJ databases">
        <title>The Genome Sequence of Clostridium citroniae WAL-17108.</title>
        <authorList>
            <consortium name="The Broad Institute Genome Sequencing Platform"/>
            <person name="Earl A."/>
            <person name="Ward D."/>
            <person name="Feldgarden M."/>
            <person name="Gevers D."/>
            <person name="Finegold S.M."/>
            <person name="Summanen P.H."/>
            <person name="Molitoris D.R."/>
            <person name="Vaisanen M.L."/>
            <person name="Daigneault M."/>
            <person name="Allen-Vercoe E."/>
            <person name="Young S.K."/>
            <person name="Zeng Q."/>
            <person name="Gargeya S."/>
            <person name="Fitzgerald M."/>
            <person name="Haas B."/>
            <person name="Abouelleil A."/>
            <person name="Alvarado L."/>
            <person name="Arachchi H.M."/>
            <person name="Berlin A."/>
            <person name="Brown A."/>
            <person name="Chapman S.B."/>
            <person name="Chen Z."/>
            <person name="Dunbar C."/>
            <person name="Freedman E."/>
            <person name="Gearin G."/>
            <person name="Gellesch M."/>
            <person name="Goldberg J."/>
            <person name="Griggs A."/>
            <person name="Gujja S."/>
            <person name="Heiman D."/>
            <person name="Howarth C."/>
            <person name="Larson L."/>
            <person name="Lui A."/>
            <person name="MacDonald P.J.P."/>
            <person name="Montmayeur A."/>
            <person name="Murphy C."/>
            <person name="Neiman D."/>
            <person name="Pearson M."/>
            <person name="Priest M."/>
            <person name="Roberts A."/>
            <person name="Saif S."/>
            <person name="Shea T."/>
            <person name="Shenoy N."/>
            <person name="Sisk P."/>
            <person name="Stolte C."/>
            <person name="Sykes S."/>
            <person name="Wortman J."/>
            <person name="Nusbaum C."/>
            <person name="Birren B."/>
        </authorList>
    </citation>
    <scope>NUCLEOTIDE SEQUENCE [LARGE SCALE GENOMIC DNA]</scope>
    <source>
        <strain evidence="5 6">WAL-17108</strain>
    </source>
</reference>
<sequence length="91" mass="10848">MEPEFFLIDWDTEAAEKGGFEHFMLKEIYEQPKAVRDTLNTRIKDNQNTLDDLEMKNEEIQGLRRIRMVECGSAYHVRMSAKYIFEQEDTI</sequence>
<evidence type="ECO:0000313" key="6">
    <source>
        <dbReference type="Proteomes" id="UP000003763"/>
    </source>
</evidence>
<evidence type="ECO:0000256" key="4">
    <source>
        <dbReference type="SAM" id="Coils"/>
    </source>
</evidence>